<gene>
    <name evidence="1" type="ORF">N7492_008761</name>
</gene>
<dbReference type="InterPro" id="IPR018531">
    <property type="entry name" value="DUF1993"/>
</dbReference>
<evidence type="ECO:0000313" key="1">
    <source>
        <dbReference type="EMBL" id="KAJ5155958.1"/>
    </source>
</evidence>
<feature type="non-terminal residue" evidence="1">
    <location>
        <position position="1"/>
    </location>
</feature>
<accession>A0A9W9HSS7</accession>
<name>A0A9W9HSS7_9EURO</name>
<dbReference type="Gene3D" id="1.20.120.450">
    <property type="entry name" value="dinb family like domain"/>
    <property type="match status" value="1"/>
</dbReference>
<dbReference type="AlphaFoldDB" id="A0A9W9HSS7"/>
<protein>
    <submittedName>
        <fullName evidence="1">Uncharacterized protein</fullName>
    </submittedName>
</protein>
<comment type="caution">
    <text evidence="1">The sequence shown here is derived from an EMBL/GenBank/DDBJ whole genome shotgun (WGS) entry which is preliminary data.</text>
</comment>
<dbReference type="InterPro" id="IPR034660">
    <property type="entry name" value="DinB/YfiT-like"/>
</dbReference>
<dbReference type="Proteomes" id="UP001146351">
    <property type="component" value="Unassembled WGS sequence"/>
</dbReference>
<dbReference type="EMBL" id="JAPQKO010000006">
    <property type="protein sequence ID" value="KAJ5155958.1"/>
    <property type="molecule type" value="Genomic_DNA"/>
</dbReference>
<keyword evidence="2" id="KW-1185">Reference proteome</keyword>
<reference evidence="1" key="1">
    <citation type="submission" date="2022-11" db="EMBL/GenBank/DDBJ databases">
        <authorList>
            <person name="Petersen C."/>
        </authorList>
    </citation>
    <scope>NUCLEOTIDE SEQUENCE</scope>
    <source>
        <strain evidence="1">IBT 21917</strain>
    </source>
</reference>
<dbReference type="PANTHER" id="PTHR36922:SF1">
    <property type="entry name" value="DUF1993 DOMAIN-CONTAINING PROTEIN"/>
    <property type="match status" value="1"/>
</dbReference>
<reference evidence="1" key="2">
    <citation type="journal article" date="2023" name="IMA Fungus">
        <title>Comparative genomic study of the Penicillium genus elucidates a diverse pangenome and 15 lateral gene transfer events.</title>
        <authorList>
            <person name="Petersen C."/>
            <person name="Sorensen T."/>
            <person name="Nielsen M.R."/>
            <person name="Sondergaard T.E."/>
            <person name="Sorensen J.L."/>
            <person name="Fitzpatrick D.A."/>
            <person name="Frisvad J.C."/>
            <person name="Nielsen K.L."/>
        </authorList>
    </citation>
    <scope>NUCLEOTIDE SEQUENCE</scope>
    <source>
        <strain evidence="1">IBT 21917</strain>
    </source>
</reference>
<dbReference type="Pfam" id="PF09351">
    <property type="entry name" value="DUF1993"/>
    <property type="match status" value="1"/>
</dbReference>
<sequence length="165" mass="19029">QTIPVFTKYLRNMSALLEKSRKFADEKGMSHDEILGFRLIDNMRPIPYQVQSCSNTSKWLAVRVAGMENVFLEDNETTFEQLQARIERTIGILDSLQPNCMDGMEEKEVLMETGIGTFKFTGSRYVSEFAIPNFHFHLSTCYCIMRHLGVPLDALDYLKDVFEKV</sequence>
<dbReference type="OrthoDB" id="3724345at2759"/>
<dbReference type="SUPFAM" id="SSF109854">
    <property type="entry name" value="DinB/YfiT-like putative metalloenzymes"/>
    <property type="match status" value="1"/>
</dbReference>
<dbReference type="PANTHER" id="PTHR36922">
    <property type="entry name" value="BLL2446 PROTEIN"/>
    <property type="match status" value="1"/>
</dbReference>
<proteinExistence type="predicted"/>
<organism evidence="1 2">
    <name type="scientific">Penicillium capsulatum</name>
    <dbReference type="NCBI Taxonomy" id="69766"/>
    <lineage>
        <taxon>Eukaryota</taxon>
        <taxon>Fungi</taxon>
        <taxon>Dikarya</taxon>
        <taxon>Ascomycota</taxon>
        <taxon>Pezizomycotina</taxon>
        <taxon>Eurotiomycetes</taxon>
        <taxon>Eurotiomycetidae</taxon>
        <taxon>Eurotiales</taxon>
        <taxon>Aspergillaceae</taxon>
        <taxon>Penicillium</taxon>
    </lineage>
</organism>
<evidence type="ECO:0000313" key="2">
    <source>
        <dbReference type="Proteomes" id="UP001146351"/>
    </source>
</evidence>